<keyword evidence="1" id="KW-0472">Membrane</keyword>
<dbReference type="EMBL" id="CP009920">
    <property type="protein sequence ID" value="AJI20243.1"/>
    <property type="molecule type" value="Genomic_DNA"/>
</dbReference>
<protein>
    <submittedName>
        <fullName evidence="2">Putative membrane protein</fullName>
    </submittedName>
</protein>
<organism evidence="2 3">
    <name type="scientific">Priestia megaterium (strain ATCC 14581 / DSM 32 / CCUG 1817 / JCM 2506 / NBRC 15308 / NCIMB 9376 / NCTC 10342 / NRRL B-14308 / VKM B-512 / Ford 19)</name>
    <name type="common">Bacillus megaterium</name>
    <dbReference type="NCBI Taxonomy" id="1348623"/>
    <lineage>
        <taxon>Bacteria</taxon>
        <taxon>Bacillati</taxon>
        <taxon>Bacillota</taxon>
        <taxon>Bacilli</taxon>
        <taxon>Bacillales</taxon>
        <taxon>Bacillaceae</taxon>
        <taxon>Priestia</taxon>
    </lineage>
</organism>
<evidence type="ECO:0000256" key="1">
    <source>
        <dbReference type="SAM" id="Phobius"/>
    </source>
</evidence>
<gene>
    <name evidence="2" type="ORF">BG04_766</name>
</gene>
<dbReference type="KEGG" id="bmeg:BG04_766"/>
<keyword evidence="1" id="KW-1133">Transmembrane helix</keyword>
<proteinExistence type="predicted"/>
<accession>A0A0B6AI02</accession>
<dbReference type="GeneID" id="93646222"/>
<keyword evidence="1" id="KW-0812">Transmembrane</keyword>
<dbReference type="HOGENOM" id="CLU_3004547_0_0_9"/>
<name>A0A0B6AI02_PRIM2</name>
<evidence type="ECO:0000313" key="2">
    <source>
        <dbReference type="EMBL" id="AJI20243.1"/>
    </source>
</evidence>
<sequence>MKKVKWISFILLLISSGVFFINHQYAILLAAWTVYGMALSILVYFFSYGMSDSNKE</sequence>
<reference evidence="2 3" key="1">
    <citation type="journal article" date="2015" name="Genome Announc.">
        <title>Complete genome sequences for 35 biothreat assay-relevant bacillus species.</title>
        <authorList>
            <person name="Johnson S.L."/>
            <person name="Daligault H.E."/>
            <person name="Davenport K.W."/>
            <person name="Jaissle J."/>
            <person name="Frey K.G."/>
            <person name="Ladner J.T."/>
            <person name="Broomall S.M."/>
            <person name="Bishop-Lilly K.A."/>
            <person name="Bruce D.C."/>
            <person name="Gibbons H.S."/>
            <person name="Coyne S.R."/>
            <person name="Lo C.C."/>
            <person name="Meincke L."/>
            <person name="Munk A.C."/>
            <person name="Koroleva G.I."/>
            <person name="Rosenzweig C.N."/>
            <person name="Palacios G.F."/>
            <person name="Redden C.L."/>
            <person name="Minogue T.D."/>
            <person name="Chain P.S."/>
        </authorList>
    </citation>
    <scope>NUCLEOTIDE SEQUENCE [LARGE SCALE GENOMIC DNA]</scope>
    <source>
        <strain evidence="3">ATCC 14581 / DSM 32 / JCM 2506 / NBRC 15308 / NCIMB 9376 / NCTC 10342 / NRRL B-14308 / VKM B-512</strain>
    </source>
</reference>
<evidence type="ECO:0000313" key="3">
    <source>
        <dbReference type="Proteomes" id="UP000031829"/>
    </source>
</evidence>
<feature type="transmembrane region" description="Helical" evidence="1">
    <location>
        <begin position="27"/>
        <end position="46"/>
    </location>
</feature>
<dbReference type="RefSeq" id="WP_016765159.1">
    <property type="nucleotide sequence ID" value="NZ_BCVB01000001.1"/>
</dbReference>
<dbReference type="AlphaFoldDB" id="A0A0B6AI02"/>
<dbReference type="Proteomes" id="UP000031829">
    <property type="component" value="Chromosome"/>
</dbReference>